<protein>
    <recommendedName>
        <fullName evidence="5">Cell division protein ZapD</fullName>
    </recommendedName>
    <alternativeName>
        <fullName evidence="5">Z ring-associated protein D</fullName>
    </alternativeName>
</protein>
<dbReference type="GO" id="GO:0000917">
    <property type="term" value="P:division septum assembly"/>
    <property type="evidence" value="ECO:0007669"/>
    <property type="project" value="UniProtKB-KW"/>
</dbReference>
<dbReference type="NCBIfam" id="NF003656">
    <property type="entry name" value="PRK05287.1-4"/>
    <property type="match status" value="1"/>
</dbReference>
<name>A0A1H9E2S5_9GAMM</name>
<dbReference type="InterPro" id="IPR036268">
    <property type="entry name" value="ZapD_sf"/>
</dbReference>
<dbReference type="Gene3D" id="1.10.3900.10">
    <property type="entry name" value="YacF-like"/>
    <property type="match status" value="1"/>
</dbReference>
<keyword evidence="3 5" id="KW-0717">Septation</keyword>
<dbReference type="NCBIfam" id="NF003655">
    <property type="entry name" value="PRK05287.1-3"/>
    <property type="match status" value="1"/>
</dbReference>
<dbReference type="PANTHER" id="PTHR39455">
    <property type="entry name" value="CELL DIVISION PROTEIN ZAPD"/>
    <property type="match status" value="1"/>
</dbReference>
<comment type="similarity">
    <text evidence="5">Belongs to the ZapD family.</text>
</comment>
<dbReference type="PANTHER" id="PTHR39455:SF1">
    <property type="entry name" value="CELL DIVISION PROTEIN ZAPD"/>
    <property type="match status" value="1"/>
</dbReference>
<dbReference type="RefSeq" id="WP_092672196.1">
    <property type="nucleotide sequence ID" value="NZ_FOGC01000001.1"/>
</dbReference>
<comment type="subcellular location">
    <subcellularLocation>
        <location evidence="5">Cytoplasm</location>
    </subcellularLocation>
    <text evidence="5">Localizes to mid-cell in an FtsZ-dependent manner.</text>
</comment>
<evidence type="ECO:0000256" key="1">
    <source>
        <dbReference type="ARBA" id="ARBA00022490"/>
    </source>
</evidence>
<evidence type="ECO:0000313" key="7">
    <source>
        <dbReference type="Proteomes" id="UP000242515"/>
    </source>
</evidence>
<evidence type="ECO:0000313" key="6">
    <source>
        <dbReference type="EMBL" id="SEQ19882.1"/>
    </source>
</evidence>
<sequence length="247" mass="28622">MTQSPIIFEYPLNEKMRSWLRVEYLLQQLTASNNASSPEACLLFLRTLTELLDIFERSELRADLLKELERQQSKLNQWLSVPDIDVQAVNQLMSELSAHSHSINTAPKFGSTFKEDRFIGQLRQRLSIPGGYCNFDTPTLHLWLHLPLEKRQAQLDQWYSGLEALHLGLQAILHLIRQSGRFNEAQTHQGFYQHSAENKDLVRIKLTSEDEIYPQVSGHKARFSIRFFPLENDGRVPENLLFQLACC</sequence>
<evidence type="ECO:0000256" key="3">
    <source>
        <dbReference type="ARBA" id="ARBA00023210"/>
    </source>
</evidence>
<comment type="function">
    <text evidence="5">Cell division factor that enhances FtsZ-ring assembly. Directly interacts with FtsZ and promotes bundling of FtsZ protofilaments, with a reduction in FtsZ GTPase activity.</text>
</comment>
<keyword evidence="4 5" id="KW-0131">Cell cycle</keyword>
<dbReference type="AlphaFoldDB" id="A0A1H9E2S5"/>
<gene>
    <name evidence="5" type="primary">zapD</name>
    <name evidence="6" type="ORF">SAMN05216522_101499</name>
</gene>
<evidence type="ECO:0000256" key="4">
    <source>
        <dbReference type="ARBA" id="ARBA00023306"/>
    </source>
</evidence>
<proteinExistence type="inferred from homology"/>
<dbReference type="InterPro" id="IPR027462">
    <property type="entry name" value="ZapD_C"/>
</dbReference>
<keyword evidence="1 5" id="KW-0963">Cytoplasm</keyword>
<dbReference type="GO" id="GO:0043093">
    <property type="term" value="P:FtsZ-dependent cytokinesis"/>
    <property type="evidence" value="ECO:0007669"/>
    <property type="project" value="UniProtKB-UniRule"/>
</dbReference>
<reference evidence="7" key="1">
    <citation type="submission" date="2016-10" db="EMBL/GenBank/DDBJ databases">
        <authorList>
            <person name="Varghese N."/>
            <person name="Submissions S."/>
        </authorList>
    </citation>
    <scope>NUCLEOTIDE SEQUENCE [LARGE SCALE GENOMIC DNA]</scope>
    <source>
        <strain evidence="7">8N4</strain>
    </source>
</reference>
<dbReference type="EMBL" id="FOGC01000001">
    <property type="protein sequence ID" value="SEQ19882.1"/>
    <property type="molecule type" value="Genomic_DNA"/>
</dbReference>
<dbReference type="GO" id="GO:0032153">
    <property type="term" value="C:cell division site"/>
    <property type="evidence" value="ECO:0007669"/>
    <property type="project" value="TreeGrafter"/>
</dbReference>
<dbReference type="Gene3D" id="2.60.440.10">
    <property type="entry name" value="YacF-like domains"/>
    <property type="match status" value="1"/>
</dbReference>
<organism evidence="6 7">
    <name type="scientific">Rosenbergiella nectarea</name>
    <dbReference type="NCBI Taxonomy" id="988801"/>
    <lineage>
        <taxon>Bacteria</taxon>
        <taxon>Pseudomonadati</taxon>
        <taxon>Pseudomonadota</taxon>
        <taxon>Gammaproteobacteria</taxon>
        <taxon>Enterobacterales</taxon>
        <taxon>Erwiniaceae</taxon>
        <taxon>Rosenbergiella</taxon>
    </lineage>
</organism>
<evidence type="ECO:0000256" key="2">
    <source>
        <dbReference type="ARBA" id="ARBA00022618"/>
    </source>
</evidence>
<dbReference type="GO" id="GO:0005737">
    <property type="term" value="C:cytoplasm"/>
    <property type="evidence" value="ECO:0007669"/>
    <property type="project" value="UniProtKB-SubCell"/>
</dbReference>
<dbReference type="OrthoDB" id="5294622at2"/>
<dbReference type="HAMAP" id="MF_01092">
    <property type="entry name" value="ZapD"/>
    <property type="match status" value="1"/>
</dbReference>
<dbReference type="SUPFAM" id="SSF160950">
    <property type="entry name" value="YacF-like"/>
    <property type="match status" value="1"/>
</dbReference>
<evidence type="ECO:0000256" key="5">
    <source>
        <dbReference type="HAMAP-Rule" id="MF_01092"/>
    </source>
</evidence>
<keyword evidence="2 5" id="KW-0132">Cell division</keyword>
<keyword evidence="7" id="KW-1185">Reference proteome</keyword>
<accession>A0A1H9E2S5</accession>
<dbReference type="STRING" id="988801.SAMN05216522_101499"/>
<dbReference type="InterPro" id="IPR009777">
    <property type="entry name" value="ZapD"/>
</dbReference>
<comment type="subunit">
    <text evidence="5">Interacts with FtsZ.</text>
</comment>
<dbReference type="Proteomes" id="UP000242515">
    <property type="component" value="Unassembled WGS sequence"/>
</dbReference>
<dbReference type="Pfam" id="PF07072">
    <property type="entry name" value="ZapD"/>
    <property type="match status" value="1"/>
</dbReference>